<dbReference type="Gene3D" id="1.10.155.10">
    <property type="entry name" value="Chemotaxis receptor methyltransferase CheR, N-terminal domain"/>
    <property type="match status" value="1"/>
</dbReference>
<dbReference type="PROSITE" id="PS50123">
    <property type="entry name" value="CHER"/>
    <property type="match status" value="1"/>
</dbReference>
<dbReference type="InterPro" id="IPR036804">
    <property type="entry name" value="CheR_N_sf"/>
</dbReference>
<reference evidence="10 11" key="1">
    <citation type="submission" date="2017-03" db="EMBL/GenBank/DDBJ databases">
        <title>Complete genome sequence of Candidatus 'Thiodictyon syntrophicum' sp. nov. strain Cad16T, a photolithoautotroph purple sulfur bacterium isolated from an alpine meromictic lake.</title>
        <authorList>
            <person name="Luedin S.M."/>
            <person name="Pothier J.F."/>
            <person name="Danza F."/>
            <person name="Storelli N."/>
            <person name="Wittwer M."/>
            <person name="Tonolla M."/>
        </authorList>
    </citation>
    <scope>NUCLEOTIDE SEQUENCE [LARGE SCALE GENOMIC DNA]</scope>
    <source>
        <strain evidence="10 11">Cad16T</strain>
    </source>
</reference>
<accession>A0A2K8U2U1</accession>
<keyword evidence="11" id="KW-1185">Reference proteome</keyword>
<dbReference type="PANTHER" id="PTHR24422:SF27">
    <property type="entry name" value="PROTEIN-GLUTAMATE O-METHYLTRANSFERASE"/>
    <property type="match status" value="1"/>
</dbReference>
<dbReference type="GO" id="GO:0032259">
    <property type="term" value="P:methylation"/>
    <property type="evidence" value="ECO:0007669"/>
    <property type="project" value="UniProtKB-KW"/>
</dbReference>
<evidence type="ECO:0000256" key="1">
    <source>
        <dbReference type="ARBA" id="ARBA00001541"/>
    </source>
</evidence>
<dbReference type="EMBL" id="CP020370">
    <property type="protein sequence ID" value="AUB79845.1"/>
    <property type="molecule type" value="Genomic_DNA"/>
</dbReference>
<dbReference type="Proteomes" id="UP000232638">
    <property type="component" value="Chromosome"/>
</dbReference>
<evidence type="ECO:0000256" key="4">
    <source>
        <dbReference type="ARBA" id="ARBA00022679"/>
    </source>
</evidence>
<dbReference type="InterPro" id="IPR022641">
    <property type="entry name" value="CheR_N"/>
</dbReference>
<evidence type="ECO:0000256" key="2">
    <source>
        <dbReference type="ARBA" id="ARBA00012534"/>
    </source>
</evidence>
<dbReference type="Gene3D" id="3.40.50.180">
    <property type="entry name" value="Methylesterase CheB, C-terminal domain"/>
    <property type="match status" value="1"/>
</dbReference>
<dbReference type="RefSeq" id="WP_100917660.1">
    <property type="nucleotide sequence ID" value="NZ_CP020370.1"/>
</dbReference>
<dbReference type="InterPro" id="IPR035909">
    <property type="entry name" value="CheB_C"/>
</dbReference>
<dbReference type="InterPro" id="IPR029063">
    <property type="entry name" value="SAM-dependent_MTases_sf"/>
</dbReference>
<dbReference type="Pfam" id="PF01739">
    <property type="entry name" value="CheR"/>
    <property type="match status" value="1"/>
</dbReference>
<keyword evidence="6" id="KW-0378">Hydrolase</keyword>
<keyword evidence="6" id="KW-0145">Chemotaxis</keyword>
<dbReference type="SUPFAM" id="SSF53335">
    <property type="entry name" value="S-adenosyl-L-methionine-dependent methyltransferases"/>
    <property type="match status" value="1"/>
</dbReference>
<feature type="domain" description="CheR-type methyltransferase" evidence="9">
    <location>
        <begin position="249"/>
        <end position="511"/>
    </location>
</feature>
<dbReference type="GO" id="GO:0000156">
    <property type="term" value="F:phosphorelay response regulator activity"/>
    <property type="evidence" value="ECO:0007669"/>
    <property type="project" value="InterPro"/>
</dbReference>
<dbReference type="PROSITE" id="PS50122">
    <property type="entry name" value="CHEB"/>
    <property type="match status" value="1"/>
</dbReference>
<dbReference type="SUPFAM" id="SSF52738">
    <property type="entry name" value="Methylesterase CheB, C-terminal domain"/>
    <property type="match status" value="1"/>
</dbReference>
<dbReference type="SMART" id="SM00138">
    <property type="entry name" value="MeTrc"/>
    <property type="match status" value="1"/>
</dbReference>
<dbReference type="GO" id="GO:0008983">
    <property type="term" value="F:protein-glutamate O-methyltransferase activity"/>
    <property type="evidence" value="ECO:0007669"/>
    <property type="project" value="UniProtKB-EC"/>
</dbReference>
<organism evidence="10 11">
    <name type="scientific">Candidatus Thiodictyon syntrophicum</name>
    <dbReference type="NCBI Taxonomy" id="1166950"/>
    <lineage>
        <taxon>Bacteria</taxon>
        <taxon>Pseudomonadati</taxon>
        <taxon>Pseudomonadota</taxon>
        <taxon>Gammaproteobacteria</taxon>
        <taxon>Chromatiales</taxon>
        <taxon>Chromatiaceae</taxon>
        <taxon>Thiodictyon</taxon>
    </lineage>
</organism>
<comment type="catalytic activity">
    <reaction evidence="1">
        <text>L-glutamyl-[protein] + S-adenosyl-L-methionine = [protein]-L-glutamate 5-O-methyl ester + S-adenosyl-L-homocysteine</text>
        <dbReference type="Rhea" id="RHEA:24452"/>
        <dbReference type="Rhea" id="RHEA-COMP:10208"/>
        <dbReference type="Rhea" id="RHEA-COMP:10311"/>
        <dbReference type="ChEBI" id="CHEBI:29973"/>
        <dbReference type="ChEBI" id="CHEBI:57856"/>
        <dbReference type="ChEBI" id="CHEBI:59789"/>
        <dbReference type="ChEBI" id="CHEBI:82795"/>
        <dbReference type="EC" id="2.1.1.80"/>
    </reaction>
</comment>
<evidence type="ECO:0000256" key="6">
    <source>
        <dbReference type="PROSITE-ProRule" id="PRU00050"/>
    </source>
</evidence>
<name>A0A2K8U2U1_9GAMM</name>
<dbReference type="InterPro" id="IPR000673">
    <property type="entry name" value="Sig_transdc_resp-reg_Me-estase"/>
</dbReference>
<evidence type="ECO:0000313" key="11">
    <source>
        <dbReference type="Proteomes" id="UP000232638"/>
    </source>
</evidence>
<dbReference type="GO" id="GO:0005737">
    <property type="term" value="C:cytoplasm"/>
    <property type="evidence" value="ECO:0007669"/>
    <property type="project" value="InterPro"/>
</dbReference>
<evidence type="ECO:0000259" key="8">
    <source>
        <dbReference type="PROSITE" id="PS50122"/>
    </source>
</evidence>
<feature type="active site" evidence="6">
    <location>
        <position position="80"/>
    </location>
</feature>
<dbReference type="InterPro" id="IPR050903">
    <property type="entry name" value="Bact_Chemotaxis_MeTrfase"/>
</dbReference>
<dbReference type="AlphaFoldDB" id="A0A2K8U2U1"/>
<gene>
    <name evidence="10" type="ORF">THSYN_01965</name>
</gene>
<dbReference type="GO" id="GO:0008984">
    <property type="term" value="F:protein-glutamate methylesterase activity"/>
    <property type="evidence" value="ECO:0007669"/>
    <property type="project" value="InterPro"/>
</dbReference>
<proteinExistence type="predicted"/>
<dbReference type="CDD" id="cd16434">
    <property type="entry name" value="CheB-CheR_fusion"/>
    <property type="match status" value="1"/>
</dbReference>
<dbReference type="EC" id="2.1.1.80" evidence="2"/>
<dbReference type="OrthoDB" id="9816309at2"/>
<dbReference type="InterPro" id="IPR000780">
    <property type="entry name" value="CheR_MeTrfase"/>
</dbReference>
<dbReference type="Pfam" id="PF03705">
    <property type="entry name" value="CheR_N"/>
    <property type="match status" value="1"/>
</dbReference>
<keyword evidence="5" id="KW-0949">S-adenosyl-L-methionine</keyword>
<feature type="active site" evidence="6">
    <location>
        <position position="53"/>
    </location>
</feature>
<dbReference type="PRINTS" id="PR00996">
    <property type="entry name" value="CHERMTFRASE"/>
</dbReference>
<dbReference type="Gene3D" id="3.40.50.150">
    <property type="entry name" value="Vaccinia Virus protein VP39"/>
    <property type="match status" value="1"/>
</dbReference>
<feature type="active site" evidence="6">
    <location>
        <position position="172"/>
    </location>
</feature>
<evidence type="ECO:0000256" key="3">
    <source>
        <dbReference type="ARBA" id="ARBA00022603"/>
    </source>
</evidence>
<feature type="domain" description="CheB-type methylesterase" evidence="8">
    <location>
        <begin position="41"/>
        <end position="230"/>
    </location>
</feature>
<dbReference type="KEGG" id="tsy:THSYN_01965"/>
<evidence type="ECO:0000313" key="10">
    <source>
        <dbReference type="EMBL" id="AUB79845.1"/>
    </source>
</evidence>
<protein>
    <recommendedName>
        <fullName evidence="2">protein-glutamate O-methyltransferase</fullName>
        <ecNumber evidence="2">2.1.1.80</ecNumber>
    </recommendedName>
</protein>
<dbReference type="GO" id="GO:0006935">
    <property type="term" value="P:chemotaxis"/>
    <property type="evidence" value="ECO:0007669"/>
    <property type="project" value="UniProtKB-UniRule"/>
</dbReference>
<keyword evidence="4" id="KW-0808">Transferase</keyword>
<evidence type="ECO:0000256" key="7">
    <source>
        <dbReference type="SAM" id="MobiDB-lite"/>
    </source>
</evidence>
<dbReference type="InterPro" id="IPR022642">
    <property type="entry name" value="CheR_C"/>
</dbReference>
<sequence length="644" mass="69641">MKKVAAPAKGQSTAASPSSAQPPPGAPAASPLVAPDDAPPLDQGFPIVGIGASAGGLEALELFLGAVPPACGLAFIVVQHLDPTYQGNMAALLQRVTAMPVAQITDRLKVAPGHVYVIPPNRDLSILHGVLHLLEPVAPRGLRLPIDFFLRALAEDQHEHGLGVILSGMGSDGSLGLRAIKERGGAVFVQDPASARFDSMPRSAIAAGLADVIAPAEELAGRILAYLKHLSPLVLPSDLTLADPNQSGLEKVVVLLRTRAGHDFSAYKKSTLYRRIERRMGLHQLDRIADYVHYLRENPQELDLLFKELLIGVTSFFRDPAVWEQLKTTVIPGLLAAHPDGATLRLWSAGCSTGEEAYSLAIILHEALEQVQLPVRFAFQVFATDLDRDAIDKARVGSYPANISADCSAERLERFFVQDDHGYRVKKDIREMLIFATQNLVMDPPFTRLDLLVCRNLLIYIDASLQKKLIPLFHYSLNPGGILVLGNSETIGQHQDLFTPLPGKTRIYQRRAVARGNTVEFPSVFAPAPAAVRPPTAPVPLSALSLQSLIEPLLLRHYGPAAVLTTEQGDLVYISGKTGRYLEPAVGKVDLNLFAMARDGLKTALSEVFHKAVRQQAGISVKAVKVTGTDGDRLVDLTQGNRIR</sequence>
<evidence type="ECO:0000256" key="5">
    <source>
        <dbReference type="ARBA" id="ARBA00022691"/>
    </source>
</evidence>
<feature type="region of interest" description="Disordered" evidence="7">
    <location>
        <begin position="1"/>
        <end position="35"/>
    </location>
</feature>
<dbReference type="Pfam" id="PF01339">
    <property type="entry name" value="CheB_methylest"/>
    <property type="match status" value="1"/>
</dbReference>
<dbReference type="PANTHER" id="PTHR24422">
    <property type="entry name" value="CHEMOTAXIS PROTEIN METHYLTRANSFERASE"/>
    <property type="match status" value="1"/>
</dbReference>
<keyword evidence="3" id="KW-0489">Methyltransferase</keyword>
<dbReference type="SUPFAM" id="SSF47757">
    <property type="entry name" value="Chemotaxis receptor methyltransferase CheR, N-terminal domain"/>
    <property type="match status" value="1"/>
</dbReference>
<evidence type="ECO:0000259" key="9">
    <source>
        <dbReference type="PROSITE" id="PS50123"/>
    </source>
</evidence>